<comment type="caution">
    <text evidence="2">The sequence shown here is derived from an EMBL/GenBank/DDBJ whole genome shotgun (WGS) entry which is preliminary data.</text>
</comment>
<dbReference type="STRING" id="1716141.STSP_54000"/>
<feature type="transmembrane region" description="Helical" evidence="1">
    <location>
        <begin position="60"/>
        <end position="80"/>
    </location>
</feature>
<dbReference type="EMBL" id="LOHS01000112">
    <property type="protein sequence ID" value="OAH11266.1"/>
    <property type="molecule type" value="Genomic_DNA"/>
</dbReference>
<dbReference type="PATRIC" id="fig|1716141.3.peg.5673"/>
<keyword evidence="3" id="KW-1185">Reference proteome</keyword>
<reference evidence="2 3" key="1">
    <citation type="submission" date="2015-12" db="EMBL/GenBank/DDBJ databases">
        <title>Genome sequence of Streptomyces sp. G25.</title>
        <authorList>
            <person name="Poehlein A."/>
            <person name="Roettig A."/>
            <person name="Hiessl S."/>
            <person name="Hauschild P."/>
            <person name="Schauer J."/>
            <person name="Madkour M.H."/>
            <person name="Al-Ansari A.M."/>
            <person name="Almakishah N.H."/>
            <person name="Steinbuechel A."/>
            <person name="Daniel R."/>
        </authorList>
    </citation>
    <scope>NUCLEOTIDE SEQUENCE [LARGE SCALE GENOMIC DNA]</scope>
    <source>
        <strain evidence="3">G25(2015)</strain>
    </source>
</reference>
<evidence type="ECO:0000313" key="2">
    <source>
        <dbReference type="EMBL" id="OAH11266.1"/>
    </source>
</evidence>
<feature type="transmembrane region" description="Helical" evidence="1">
    <location>
        <begin position="134"/>
        <end position="156"/>
    </location>
</feature>
<organism evidence="2 3">
    <name type="scientific">Streptomyces jeddahensis</name>
    <dbReference type="NCBI Taxonomy" id="1716141"/>
    <lineage>
        <taxon>Bacteria</taxon>
        <taxon>Bacillati</taxon>
        <taxon>Actinomycetota</taxon>
        <taxon>Actinomycetes</taxon>
        <taxon>Kitasatosporales</taxon>
        <taxon>Streptomycetaceae</taxon>
        <taxon>Streptomyces</taxon>
    </lineage>
</organism>
<feature type="transmembrane region" description="Helical" evidence="1">
    <location>
        <begin position="92"/>
        <end position="114"/>
    </location>
</feature>
<accession>A0A177HKI7</accession>
<feature type="transmembrane region" description="Helical" evidence="1">
    <location>
        <begin position="30"/>
        <end position="48"/>
    </location>
</feature>
<dbReference type="AlphaFoldDB" id="A0A177HKI7"/>
<dbReference type="RefSeq" id="WP_157902905.1">
    <property type="nucleotide sequence ID" value="NZ_LOHS01000112.1"/>
</dbReference>
<name>A0A177HKI7_9ACTN</name>
<evidence type="ECO:0000256" key="1">
    <source>
        <dbReference type="SAM" id="Phobius"/>
    </source>
</evidence>
<gene>
    <name evidence="2" type="ORF">STSP_54000</name>
</gene>
<protein>
    <submittedName>
        <fullName evidence="2">Uncharacterized protein</fullName>
    </submittedName>
</protein>
<keyword evidence="1" id="KW-1133">Transmembrane helix</keyword>
<evidence type="ECO:0000313" key="3">
    <source>
        <dbReference type="Proteomes" id="UP000077381"/>
    </source>
</evidence>
<keyword evidence="1" id="KW-0812">Transmembrane</keyword>
<dbReference type="OrthoDB" id="3700731at2"/>
<dbReference type="Proteomes" id="UP000077381">
    <property type="component" value="Unassembled WGS sequence"/>
</dbReference>
<sequence length="181" mass="19617">MNSAYWLNLIVFAIALESDIGRRRVGAFRILRPLVSALVLVPVFFRGMDTSENGLLLEGGAALLGALLGLAASSFMRFEYDAGRQRAFSRTGVAFVAAWVAITVAKLSFSYGSTHWFGRALGTWMYENAISPDAMRAAFIFLNIATMLARVGVIYFGGRRVAREADAAHGVLQKAPSHPVG</sequence>
<keyword evidence="1" id="KW-0472">Membrane</keyword>
<proteinExistence type="predicted"/>